<dbReference type="Proteomes" id="UP000703590">
    <property type="component" value="Unassembled WGS sequence"/>
</dbReference>
<dbReference type="RefSeq" id="WP_205459048.1">
    <property type="nucleotide sequence ID" value="NZ_JAFHKK010000012.1"/>
</dbReference>
<dbReference type="PANTHER" id="PTHR30292">
    <property type="entry name" value="UNCHARACTERIZED PROTEIN YBGL-RELATED"/>
    <property type="match status" value="1"/>
</dbReference>
<organism evidence="1 2">
    <name type="scientific">Sulfurospirillum tamanense</name>
    <dbReference type="NCBI Taxonomy" id="2813362"/>
    <lineage>
        <taxon>Bacteria</taxon>
        <taxon>Pseudomonadati</taxon>
        <taxon>Campylobacterota</taxon>
        <taxon>Epsilonproteobacteria</taxon>
        <taxon>Campylobacterales</taxon>
        <taxon>Sulfurospirillaceae</taxon>
        <taxon>Sulfurospirillum</taxon>
    </lineage>
</organism>
<proteinExistence type="predicted"/>
<evidence type="ECO:0000313" key="1">
    <source>
        <dbReference type="EMBL" id="MBN2964498.1"/>
    </source>
</evidence>
<reference evidence="1 2" key="3">
    <citation type="submission" date="2021-02" db="EMBL/GenBank/DDBJ databases">
        <authorList>
            <person name="Merkel A.Y."/>
        </authorList>
    </citation>
    <scope>NUCLEOTIDE SEQUENCE [LARGE SCALE GENOMIC DNA]</scope>
    <source>
        <strain evidence="1 2">T05b</strain>
    </source>
</reference>
<dbReference type="Gene3D" id="3.20.20.370">
    <property type="entry name" value="Glycoside hydrolase/deacetylase"/>
    <property type="match status" value="1"/>
</dbReference>
<dbReference type="SUPFAM" id="SSF88713">
    <property type="entry name" value="Glycoside hydrolase/deacetylase"/>
    <property type="match status" value="1"/>
</dbReference>
<dbReference type="InterPro" id="IPR005501">
    <property type="entry name" value="LamB/YcsF/PxpA-like"/>
</dbReference>
<accession>A0ABS2WSB7</accession>
<dbReference type="NCBIfam" id="NF003814">
    <property type="entry name" value="PRK05406.1-3"/>
    <property type="match status" value="1"/>
</dbReference>
<dbReference type="Pfam" id="PF03746">
    <property type="entry name" value="LamB_YcsF"/>
    <property type="match status" value="1"/>
</dbReference>
<protein>
    <submittedName>
        <fullName evidence="1">5-oxoprolinase subunit PxpA</fullName>
    </submittedName>
</protein>
<keyword evidence="2" id="KW-1185">Reference proteome</keyword>
<gene>
    <name evidence="1" type="ORF">JWV37_06880</name>
</gene>
<dbReference type="CDD" id="cd10787">
    <property type="entry name" value="LamB_YcsF_like"/>
    <property type="match status" value="1"/>
</dbReference>
<sequence>MLRLNSDLGESFGPWKMGTDEAVMPLVDMANIACGFHASDPLTMQYTLGLAKKYGVTVGAHPSYPDLVGFGRRSLACSMQEITALVSYQVGALLGMATVQGVGVSYIKPHGALYNDMMVNEAIFTAVAKVARGYGMKLMILSGAANARYETLAKTLGVELLYEVFADRAYTKEGLLVARSKEGAVLHGEEAVKARIDLLLREGKLVCETGDTLTLKADALCVHGDNEKAVELVKTLRAYLDAWKS</sequence>
<dbReference type="InterPro" id="IPR011330">
    <property type="entry name" value="Glyco_hydro/deAcase_b/a-brl"/>
</dbReference>
<dbReference type="EMBL" id="JAFHKK010000012">
    <property type="protein sequence ID" value="MBN2964498.1"/>
    <property type="molecule type" value="Genomic_DNA"/>
</dbReference>
<comment type="caution">
    <text evidence="1">The sequence shown here is derived from an EMBL/GenBank/DDBJ whole genome shotgun (WGS) entry which is preliminary data.</text>
</comment>
<reference evidence="1 2" key="2">
    <citation type="submission" date="2021-02" db="EMBL/GenBank/DDBJ databases">
        <title>Sulfurospirillum tamanensis sp. nov.</title>
        <authorList>
            <person name="Frolova A."/>
            <person name="Merkel A."/>
            <person name="Slobodkin A."/>
        </authorList>
    </citation>
    <scope>NUCLEOTIDE SEQUENCE [LARGE SCALE GENOMIC DNA]</scope>
    <source>
        <strain evidence="1 2">T05b</strain>
    </source>
</reference>
<dbReference type="PANTHER" id="PTHR30292:SF0">
    <property type="entry name" value="5-OXOPROLINASE SUBUNIT A"/>
    <property type="match status" value="1"/>
</dbReference>
<dbReference type="NCBIfam" id="NF003816">
    <property type="entry name" value="PRK05406.1-5"/>
    <property type="match status" value="1"/>
</dbReference>
<name>A0ABS2WSB7_9BACT</name>
<reference evidence="2" key="1">
    <citation type="submission" date="2021-02" db="EMBL/GenBank/DDBJ databases">
        <title>Sulfurospirillum tamanensis sp. nov.</title>
        <authorList>
            <person name="Merkel A.Y."/>
        </authorList>
    </citation>
    <scope>NUCLEOTIDE SEQUENCE [LARGE SCALE GENOMIC DNA]</scope>
    <source>
        <strain evidence="2">T05b</strain>
    </source>
</reference>
<evidence type="ECO:0000313" key="2">
    <source>
        <dbReference type="Proteomes" id="UP000703590"/>
    </source>
</evidence>